<evidence type="ECO:0000313" key="8">
    <source>
        <dbReference type="Proteomes" id="UP000320813"/>
    </source>
</evidence>
<dbReference type="EMBL" id="SGBD01000001">
    <property type="protein sequence ID" value="RZD14910.1"/>
    <property type="molecule type" value="Genomic_DNA"/>
</dbReference>
<keyword evidence="4" id="KW-1015">Disulfide bond</keyword>
<reference evidence="7 8" key="1">
    <citation type="submission" date="2019-01" db="EMBL/GenBank/DDBJ databases">
        <title>Insights into ecological role of a new deltaproteobacterial order Candidatus Sinidesulfobacterales (Sva0485) by metagenomics and metatranscriptomics.</title>
        <authorList>
            <person name="Tan S."/>
            <person name="Liu J."/>
            <person name="Fang Y."/>
            <person name="Hedlund B.P."/>
            <person name="Lian Z.H."/>
            <person name="Huang L.Y."/>
            <person name="Li J.T."/>
            <person name="Huang L.N."/>
            <person name="Li W.J."/>
            <person name="Jiang H.C."/>
            <person name="Dong H.L."/>
            <person name="Shu W.S."/>
        </authorList>
    </citation>
    <scope>NUCLEOTIDE SEQUENCE [LARGE SCALE GENOMIC DNA]</scope>
    <source>
        <strain evidence="7">AP3</strain>
    </source>
</reference>
<dbReference type="Pfam" id="PF13462">
    <property type="entry name" value="Thioredoxin_4"/>
    <property type="match status" value="1"/>
</dbReference>
<evidence type="ECO:0000256" key="1">
    <source>
        <dbReference type="ARBA" id="ARBA00005791"/>
    </source>
</evidence>
<evidence type="ECO:0000256" key="3">
    <source>
        <dbReference type="ARBA" id="ARBA00023002"/>
    </source>
</evidence>
<comment type="similarity">
    <text evidence="1">Belongs to the thioredoxin family. DsbA subfamily.</text>
</comment>
<gene>
    <name evidence="7" type="ORF">EVJ47_01100</name>
</gene>
<keyword evidence="2" id="KW-0732">Signal</keyword>
<dbReference type="Proteomes" id="UP000320813">
    <property type="component" value="Unassembled WGS sequence"/>
</dbReference>
<dbReference type="SUPFAM" id="SSF52833">
    <property type="entry name" value="Thioredoxin-like"/>
    <property type="match status" value="1"/>
</dbReference>
<dbReference type="GO" id="GO:0016491">
    <property type="term" value="F:oxidoreductase activity"/>
    <property type="evidence" value="ECO:0007669"/>
    <property type="project" value="UniProtKB-KW"/>
</dbReference>
<sequence length="228" mass="26592">MFNMFRILPSKLFIFKQITFVIIFLFLGLAFLNNAGSRAYGFSYKNFVKTVNKYRQEGNPNANVTVILYSDYQCPWCRKFEEKDLPYIIKDYVKTGKILMEYRDFPLTLIHPYAFKAAEYADCAATQGKYLQIRSLLYRRQNNWSAVGDLYYFLKTYAKGTINLKKLESCVKSGLPERLIKSNMAAGTRLRVTGTPTLFIYRGLILYKKLVGYRPYSQINKILQNTVK</sequence>
<name>A0A519BCA6_9DELT</name>
<dbReference type="Gene3D" id="3.40.30.10">
    <property type="entry name" value="Glutaredoxin"/>
    <property type="match status" value="1"/>
</dbReference>
<evidence type="ECO:0000256" key="4">
    <source>
        <dbReference type="ARBA" id="ARBA00023157"/>
    </source>
</evidence>
<dbReference type="PANTHER" id="PTHR13887:SF14">
    <property type="entry name" value="DISULFIDE BOND FORMATION PROTEIN D"/>
    <property type="match status" value="1"/>
</dbReference>
<dbReference type="InterPro" id="IPR036249">
    <property type="entry name" value="Thioredoxin-like_sf"/>
</dbReference>
<comment type="caution">
    <text evidence="7">The sequence shown here is derived from an EMBL/GenBank/DDBJ whole genome shotgun (WGS) entry which is preliminary data.</text>
</comment>
<dbReference type="AlphaFoldDB" id="A0A519BCA6"/>
<keyword evidence="5" id="KW-0676">Redox-active center</keyword>
<dbReference type="InterPro" id="IPR012336">
    <property type="entry name" value="Thioredoxin-like_fold"/>
</dbReference>
<accession>A0A519BCA6</accession>
<keyword evidence="3" id="KW-0560">Oxidoreductase</keyword>
<evidence type="ECO:0000259" key="6">
    <source>
        <dbReference type="Pfam" id="PF13462"/>
    </source>
</evidence>
<protein>
    <recommendedName>
        <fullName evidence="6">Thioredoxin-like fold domain-containing protein</fullName>
    </recommendedName>
</protein>
<proteinExistence type="inferred from homology"/>
<evidence type="ECO:0000256" key="2">
    <source>
        <dbReference type="ARBA" id="ARBA00022729"/>
    </source>
</evidence>
<evidence type="ECO:0000313" key="7">
    <source>
        <dbReference type="EMBL" id="RZD14910.1"/>
    </source>
</evidence>
<feature type="domain" description="Thioredoxin-like fold" evidence="6">
    <location>
        <begin position="58"/>
        <end position="200"/>
    </location>
</feature>
<organism evidence="7 8">
    <name type="scientific">Candidatus Acidulodesulfobacterium ferriphilum</name>
    <dbReference type="NCBI Taxonomy" id="2597223"/>
    <lineage>
        <taxon>Bacteria</taxon>
        <taxon>Deltaproteobacteria</taxon>
        <taxon>Candidatus Acidulodesulfobacterales</taxon>
        <taxon>Candidatus Acidulodesulfobacterium</taxon>
    </lineage>
</organism>
<evidence type="ECO:0000256" key="5">
    <source>
        <dbReference type="ARBA" id="ARBA00023284"/>
    </source>
</evidence>
<dbReference type="PANTHER" id="PTHR13887">
    <property type="entry name" value="GLUTATHIONE S-TRANSFERASE KAPPA"/>
    <property type="match status" value="1"/>
</dbReference>